<feature type="signal peptide" evidence="1">
    <location>
        <begin position="1"/>
        <end position="27"/>
    </location>
</feature>
<feature type="chain" id="PRO_5004180473" evidence="1">
    <location>
        <begin position="28"/>
        <end position="205"/>
    </location>
</feature>
<protein>
    <submittedName>
        <fullName evidence="2">Serine protease DO-like</fullName>
    </submittedName>
</protein>
<dbReference type="PANTHER" id="PTHR43019">
    <property type="entry name" value="SERINE ENDOPROTEASE DEGS"/>
    <property type="match status" value="1"/>
</dbReference>
<dbReference type="OrthoDB" id="8373146at2"/>
<sequence precursor="true">MRTLFVVVAFAAALLTACSFSRQPAMADSVVKIIVGAGHGSGVHIGDGYIISASHVVGTAEKVELKTSSGGEAEAVVLWANKAYDIALLRVSDRSGLGMSRLACTVPSVGDEVIAKGNPINAEFITVWGRIADSVREAGPWKSVVITDIATVPGQSGGGVFDTQGRLIGITVGVMVAPVGFSASLVGVGYVVPGRVVCDLLARGA</sequence>
<dbReference type="PROSITE" id="PS51257">
    <property type="entry name" value="PROKAR_LIPOPROTEIN"/>
    <property type="match status" value="1"/>
</dbReference>
<keyword evidence="1" id="KW-0732">Signal</keyword>
<accession>Q11LS4</accession>
<dbReference type="KEGG" id="mes:Meso_0247"/>
<reference evidence="2" key="1">
    <citation type="submission" date="2006-06" db="EMBL/GenBank/DDBJ databases">
        <title>Complete sequence of chromosome of Chelativorans sp. BNC1.</title>
        <authorList>
            <consortium name="US DOE Joint Genome Institute"/>
            <person name="Copeland A."/>
            <person name="Lucas S."/>
            <person name="Lapidus A."/>
            <person name="Barry K."/>
            <person name="Detter J.C."/>
            <person name="Glavina del Rio T."/>
            <person name="Hammon N."/>
            <person name="Israni S."/>
            <person name="Dalin E."/>
            <person name="Tice H."/>
            <person name="Pitluck S."/>
            <person name="Chertkov O."/>
            <person name="Brettin T."/>
            <person name="Bruce D."/>
            <person name="Han C."/>
            <person name="Tapia R."/>
            <person name="Gilna P."/>
            <person name="Schmutz J."/>
            <person name="Larimer F."/>
            <person name="Land M."/>
            <person name="Hauser L."/>
            <person name="Kyrpides N."/>
            <person name="Mikhailova N."/>
            <person name="Richardson P."/>
        </authorList>
    </citation>
    <scope>NUCLEOTIDE SEQUENCE</scope>
    <source>
        <strain evidence="2">BNC1</strain>
    </source>
</reference>
<dbReference type="SUPFAM" id="SSF50494">
    <property type="entry name" value="Trypsin-like serine proteases"/>
    <property type="match status" value="1"/>
</dbReference>
<dbReference type="PANTHER" id="PTHR43019:SF23">
    <property type="entry name" value="PROTEASE DO-LIKE 5, CHLOROPLASTIC"/>
    <property type="match status" value="1"/>
</dbReference>
<dbReference type="AlphaFoldDB" id="Q11LS4"/>
<organism evidence="2">
    <name type="scientific">Chelativorans sp. (strain BNC1)</name>
    <dbReference type="NCBI Taxonomy" id="266779"/>
    <lineage>
        <taxon>Bacteria</taxon>
        <taxon>Pseudomonadati</taxon>
        <taxon>Pseudomonadota</taxon>
        <taxon>Alphaproteobacteria</taxon>
        <taxon>Hyphomicrobiales</taxon>
        <taxon>Phyllobacteriaceae</taxon>
        <taxon>Chelativorans</taxon>
    </lineage>
</organism>
<dbReference type="InterPro" id="IPR001940">
    <property type="entry name" value="Peptidase_S1C"/>
</dbReference>
<dbReference type="InterPro" id="IPR009003">
    <property type="entry name" value="Peptidase_S1_PA"/>
</dbReference>
<evidence type="ECO:0000256" key="1">
    <source>
        <dbReference type="SAM" id="SignalP"/>
    </source>
</evidence>
<dbReference type="GO" id="GO:0004252">
    <property type="term" value="F:serine-type endopeptidase activity"/>
    <property type="evidence" value="ECO:0007669"/>
    <property type="project" value="InterPro"/>
</dbReference>
<dbReference type="PRINTS" id="PR00834">
    <property type="entry name" value="PROTEASES2C"/>
</dbReference>
<dbReference type="EMBL" id="CP000390">
    <property type="protein sequence ID" value="ABG61651.1"/>
    <property type="molecule type" value="Genomic_DNA"/>
</dbReference>
<dbReference type="GO" id="GO:0006508">
    <property type="term" value="P:proteolysis"/>
    <property type="evidence" value="ECO:0007669"/>
    <property type="project" value="UniProtKB-KW"/>
</dbReference>
<gene>
    <name evidence="2" type="ordered locus">Meso_0247</name>
</gene>
<dbReference type="Gene3D" id="2.40.10.10">
    <property type="entry name" value="Trypsin-like serine proteases"/>
    <property type="match status" value="2"/>
</dbReference>
<dbReference type="eggNOG" id="COG0265">
    <property type="taxonomic scope" value="Bacteria"/>
</dbReference>
<keyword evidence="2" id="KW-0378">Hydrolase</keyword>
<dbReference type="InterPro" id="IPR043504">
    <property type="entry name" value="Peptidase_S1_PA_chymotrypsin"/>
</dbReference>
<keyword evidence="2" id="KW-0645">Protease</keyword>
<dbReference type="Pfam" id="PF13365">
    <property type="entry name" value="Trypsin_2"/>
    <property type="match status" value="1"/>
</dbReference>
<dbReference type="HOGENOM" id="CLU_1249809_0_0_5"/>
<name>Q11LS4_CHESB</name>
<evidence type="ECO:0000313" key="2">
    <source>
        <dbReference type="EMBL" id="ABG61651.1"/>
    </source>
</evidence>
<proteinExistence type="predicted"/>
<dbReference type="STRING" id="266779.Meso_0247"/>